<evidence type="ECO:0000256" key="1">
    <source>
        <dbReference type="SAM" id="MobiDB-lite"/>
    </source>
</evidence>
<proteinExistence type="predicted"/>
<dbReference type="AlphaFoldDB" id="X1F0R2"/>
<feature type="region of interest" description="Disordered" evidence="1">
    <location>
        <begin position="16"/>
        <end position="39"/>
    </location>
</feature>
<organism evidence="2">
    <name type="scientific">marine sediment metagenome</name>
    <dbReference type="NCBI Taxonomy" id="412755"/>
    <lineage>
        <taxon>unclassified sequences</taxon>
        <taxon>metagenomes</taxon>
        <taxon>ecological metagenomes</taxon>
    </lineage>
</organism>
<comment type="caution">
    <text evidence="2">The sequence shown here is derived from an EMBL/GenBank/DDBJ whole genome shotgun (WGS) entry which is preliminary data.</text>
</comment>
<evidence type="ECO:0000313" key="2">
    <source>
        <dbReference type="EMBL" id="GAH39226.1"/>
    </source>
</evidence>
<feature type="non-terminal residue" evidence="2">
    <location>
        <position position="1"/>
    </location>
</feature>
<sequence length="107" mass="12505">IECQKCKDARLCKRKQFGEPDPTTSLLSDDQTLKKEEEGKGLEPELVIKVPKPNNPIWKKVRGCLKNWTTKDMILKEVPELKKEVLELMIQRLAPALEKEARWHIER</sequence>
<gene>
    <name evidence="2" type="ORF">S03H2_26112</name>
</gene>
<reference evidence="2" key="1">
    <citation type="journal article" date="2014" name="Front. Microbiol.">
        <title>High frequency of phylogenetically diverse reductive dehalogenase-homologous genes in deep subseafloor sedimentary metagenomes.</title>
        <authorList>
            <person name="Kawai M."/>
            <person name="Futagami T."/>
            <person name="Toyoda A."/>
            <person name="Takaki Y."/>
            <person name="Nishi S."/>
            <person name="Hori S."/>
            <person name="Arai W."/>
            <person name="Tsubouchi T."/>
            <person name="Morono Y."/>
            <person name="Uchiyama I."/>
            <person name="Ito T."/>
            <person name="Fujiyama A."/>
            <person name="Inagaki F."/>
            <person name="Takami H."/>
        </authorList>
    </citation>
    <scope>NUCLEOTIDE SEQUENCE</scope>
    <source>
        <strain evidence="2">Expedition CK06-06</strain>
    </source>
</reference>
<name>X1F0R2_9ZZZZ</name>
<accession>X1F0R2</accession>
<protein>
    <submittedName>
        <fullName evidence="2">Uncharacterized protein</fullName>
    </submittedName>
</protein>
<dbReference type="EMBL" id="BARU01015006">
    <property type="protein sequence ID" value="GAH39226.1"/>
    <property type="molecule type" value="Genomic_DNA"/>
</dbReference>